<dbReference type="AlphaFoldDB" id="A0A0F9K9V4"/>
<organism evidence="1">
    <name type="scientific">marine sediment metagenome</name>
    <dbReference type="NCBI Taxonomy" id="412755"/>
    <lineage>
        <taxon>unclassified sequences</taxon>
        <taxon>metagenomes</taxon>
        <taxon>ecological metagenomes</taxon>
    </lineage>
</organism>
<dbReference type="EMBL" id="LAZR01015666">
    <property type="protein sequence ID" value="KKM07928.1"/>
    <property type="molecule type" value="Genomic_DNA"/>
</dbReference>
<comment type="caution">
    <text evidence="1">The sequence shown here is derived from an EMBL/GenBank/DDBJ whole genome shotgun (WGS) entry which is preliminary data.</text>
</comment>
<reference evidence="1" key="1">
    <citation type="journal article" date="2015" name="Nature">
        <title>Complex archaea that bridge the gap between prokaryotes and eukaryotes.</title>
        <authorList>
            <person name="Spang A."/>
            <person name="Saw J.H."/>
            <person name="Jorgensen S.L."/>
            <person name="Zaremba-Niedzwiedzka K."/>
            <person name="Martijn J."/>
            <person name="Lind A.E."/>
            <person name="van Eijk R."/>
            <person name="Schleper C."/>
            <person name="Guy L."/>
            <person name="Ettema T.J."/>
        </authorList>
    </citation>
    <scope>NUCLEOTIDE SEQUENCE</scope>
</reference>
<protein>
    <submittedName>
        <fullName evidence="1">Uncharacterized protein</fullName>
    </submittedName>
</protein>
<gene>
    <name evidence="1" type="ORF">LCGC14_1728970</name>
</gene>
<accession>A0A0F9K9V4</accession>
<evidence type="ECO:0000313" key="1">
    <source>
        <dbReference type="EMBL" id="KKM07928.1"/>
    </source>
</evidence>
<sequence length="87" mass="9138">MDLTQLFVAFAVVESAIQSVDLFKERKAIVAGILGAAILYVSDINILTALGLAEDGVALEVVGVAVGFLLAMRGTQVLHELIKKLGV</sequence>
<name>A0A0F9K9V4_9ZZZZ</name>
<proteinExistence type="predicted"/>